<feature type="domain" description="Solute-binding protein family 3/N-terminal" evidence="3">
    <location>
        <begin position="25"/>
        <end position="257"/>
    </location>
</feature>
<dbReference type="EMBL" id="JAENHM010000064">
    <property type="protein sequence ID" value="MBK1840547.1"/>
    <property type="molecule type" value="Genomic_DNA"/>
</dbReference>
<evidence type="ECO:0000256" key="2">
    <source>
        <dbReference type="SAM" id="SignalP"/>
    </source>
</evidence>
<accession>A0ABS1FAU2</accession>
<name>A0ABS1FAU2_9PROT</name>
<dbReference type="SMART" id="SM00062">
    <property type="entry name" value="PBPb"/>
    <property type="match status" value="1"/>
</dbReference>
<dbReference type="SUPFAM" id="SSF53850">
    <property type="entry name" value="Periplasmic binding protein-like II"/>
    <property type="match status" value="1"/>
</dbReference>
<organism evidence="4 5">
    <name type="scientific">Azospirillum endophyticum</name>
    <dbReference type="NCBI Taxonomy" id="2800326"/>
    <lineage>
        <taxon>Bacteria</taxon>
        <taxon>Pseudomonadati</taxon>
        <taxon>Pseudomonadota</taxon>
        <taxon>Alphaproteobacteria</taxon>
        <taxon>Rhodospirillales</taxon>
        <taxon>Azospirillaceae</taxon>
        <taxon>Azospirillum</taxon>
    </lineage>
</organism>
<proteinExistence type="predicted"/>
<dbReference type="PANTHER" id="PTHR35936">
    <property type="entry name" value="MEMBRANE-BOUND LYTIC MUREIN TRANSGLYCOSYLASE F"/>
    <property type="match status" value="1"/>
</dbReference>
<dbReference type="Gene3D" id="3.40.190.10">
    <property type="entry name" value="Periplasmic binding protein-like II"/>
    <property type="match status" value="2"/>
</dbReference>
<reference evidence="5" key="1">
    <citation type="submission" date="2021-01" db="EMBL/GenBank/DDBJ databases">
        <title>Genome public.</title>
        <authorList>
            <person name="Liu C."/>
            <person name="Sun Q."/>
        </authorList>
    </citation>
    <scope>NUCLEOTIDE SEQUENCE [LARGE SCALE GENOMIC DNA]</scope>
    <source>
        <strain evidence="5">YIM B02556</strain>
    </source>
</reference>
<dbReference type="PANTHER" id="PTHR35936:SF17">
    <property type="entry name" value="ARGININE-BINDING EXTRACELLULAR PROTEIN ARTP"/>
    <property type="match status" value="1"/>
</dbReference>
<dbReference type="InterPro" id="IPR001638">
    <property type="entry name" value="Solute-binding_3/MltF_N"/>
</dbReference>
<feature type="signal peptide" evidence="2">
    <location>
        <begin position="1"/>
        <end position="22"/>
    </location>
</feature>
<feature type="chain" id="PRO_5045204688" evidence="2">
    <location>
        <begin position="23"/>
        <end position="270"/>
    </location>
</feature>
<evidence type="ECO:0000313" key="5">
    <source>
        <dbReference type="Proteomes" id="UP000652760"/>
    </source>
</evidence>
<evidence type="ECO:0000313" key="4">
    <source>
        <dbReference type="EMBL" id="MBK1840547.1"/>
    </source>
</evidence>
<gene>
    <name evidence="4" type="ORF">JHL17_24390</name>
</gene>
<dbReference type="Pfam" id="PF00497">
    <property type="entry name" value="SBP_bac_3"/>
    <property type="match status" value="1"/>
</dbReference>
<sequence>MNSIRRFLIGVALAALTTPAFAADKLVIGNEGTYPPFSMMTPDGKVTGIEPDLAREMCSRMKADCEIKVMDFQALIPALLQGRLGAIGSQLTPLPERKAKMLFSMPIIFNHDAFVLRRDRTVAFTKEGLKGTRIGVQRGTPQAKYITENFAGSVTPSLYDNPEQMKLDLLAGRLDMVFGASLNWTASLIDTPDGKDWKLSDFTVWTGDPALPAAEQGSSWAVPKGQEAVLEKMNVALKSMIADCSFTTIRAKYLSSPISPDEAACIAKKS</sequence>
<comment type="caution">
    <text evidence="4">The sequence shown here is derived from an EMBL/GenBank/DDBJ whole genome shotgun (WGS) entry which is preliminary data.</text>
</comment>
<evidence type="ECO:0000259" key="3">
    <source>
        <dbReference type="SMART" id="SM00062"/>
    </source>
</evidence>
<keyword evidence="1 2" id="KW-0732">Signal</keyword>
<dbReference type="RefSeq" id="WP_200197180.1">
    <property type="nucleotide sequence ID" value="NZ_JAENHM010000064.1"/>
</dbReference>
<protein>
    <submittedName>
        <fullName evidence="4">Transporter substrate-binding domain-containing protein</fullName>
    </submittedName>
</protein>
<evidence type="ECO:0000256" key="1">
    <source>
        <dbReference type="ARBA" id="ARBA00022729"/>
    </source>
</evidence>
<dbReference type="Proteomes" id="UP000652760">
    <property type="component" value="Unassembled WGS sequence"/>
</dbReference>
<keyword evidence="5" id="KW-1185">Reference proteome</keyword>